<dbReference type="InterPro" id="IPR023401">
    <property type="entry name" value="ODC_N"/>
</dbReference>
<accession>A0A1S6IQY5</accession>
<dbReference type="Gene3D" id="3.30.1780.10">
    <property type="entry name" value="ornithine cyclodeaminase, domain 1"/>
    <property type="match status" value="1"/>
</dbReference>
<dbReference type="Proteomes" id="UP000188993">
    <property type="component" value="Chromosome"/>
</dbReference>
<dbReference type="FunFam" id="3.40.50.720:FF:000311">
    <property type="entry name" value="Ornithine cyclodeaminase"/>
    <property type="match status" value="1"/>
</dbReference>
<dbReference type="KEGG" id="jda:BW727_101596"/>
<dbReference type="OrthoDB" id="9792005at2"/>
<protein>
    <submittedName>
        <fullName evidence="2">Delta(1)-pyrroline-2-carboxylate reductase</fullName>
        <ecNumber evidence="2">1.5.1.49</ecNumber>
    </submittedName>
</protein>
<keyword evidence="2" id="KW-0560">Oxidoreductase</keyword>
<evidence type="ECO:0000313" key="2">
    <source>
        <dbReference type="EMBL" id="AQS53962.1"/>
    </source>
</evidence>
<evidence type="ECO:0000256" key="1">
    <source>
        <dbReference type="ARBA" id="ARBA00008903"/>
    </source>
</evidence>
<proteinExistence type="inferred from homology"/>
<dbReference type="AlphaFoldDB" id="A0A1S6IQY5"/>
<dbReference type="Pfam" id="PF02423">
    <property type="entry name" value="OCD_Mu_crystall"/>
    <property type="match status" value="1"/>
</dbReference>
<reference evidence="2 3" key="1">
    <citation type="journal article" date="2014" name="Int. J. Syst. Evol. Microbiol.">
        <title>Jeotgalibaca dankookensis gen. nov., sp. nov., a member of the family Carnobacteriaceae, isolated from seujeot (Korean traditional food).</title>
        <authorList>
            <person name="Lee D.G."/>
            <person name="Trujillo M.E."/>
            <person name="Kang H."/>
            <person name="Ahn T.Y."/>
        </authorList>
    </citation>
    <scope>NUCLEOTIDE SEQUENCE [LARGE SCALE GENOMIC DNA]</scope>
    <source>
        <strain evidence="2 3">EX-07</strain>
    </source>
</reference>
<keyword evidence="3" id="KW-1185">Reference proteome</keyword>
<dbReference type="SUPFAM" id="SSF51735">
    <property type="entry name" value="NAD(P)-binding Rossmann-fold domains"/>
    <property type="match status" value="1"/>
</dbReference>
<dbReference type="GO" id="GO:0019752">
    <property type="term" value="P:carboxylic acid metabolic process"/>
    <property type="evidence" value="ECO:0007669"/>
    <property type="project" value="UniProtKB-ARBA"/>
</dbReference>
<organism evidence="2 3">
    <name type="scientific">Jeotgalibaca dankookensis</name>
    <dbReference type="NCBI Taxonomy" id="708126"/>
    <lineage>
        <taxon>Bacteria</taxon>
        <taxon>Bacillati</taxon>
        <taxon>Bacillota</taxon>
        <taxon>Bacilli</taxon>
        <taxon>Lactobacillales</taxon>
        <taxon>Carnobacteriaceae</taxon>
        <taxon>Jeotgalibaca</taxon>
    </lineage>
</organism>
<dbReference type="GO" id="GO:0005737">
    <property type="term" value="C:cytoplasm"/>
    <property type="evidence" value="ECO:0007669"/>
    <property type="project" value="TreeGrafter"/>
</dbReference>
<dbReference type="PIRSF" id="PIRSF001439">
    <property type="entry name" value="CryM"/>
    <property type="match status" value="1"/>
</dbReference>
<dbReference type="STRING" id="708126.BW727_101596"/>
<dbReference type="NCBIfam" id="NF006379">
    <property type="entry name" value="PRK08618.1"/>
    <property type="match status" value="1"/>
</dbReference>
<dbReference type="EC" id="1.5.1.49" evidence="2"/>
<evidence type="ECO:0000313" key="3">
    <source>
        <dbReference type="Proteomes" id="UP000188993"/>
    </source>
</evidence>
<comment type="similarity">
    <text evidence="1">Belongs to the ornithine cyclodeaminase/mu-crystallin family.</text>
</comment>
<dbReference type="Gene3D" id="3.40.50.720">
    <property type="entry name" value="NAD(P)-binding Rossmann-like Domain"/>
    <property type="match status" value="1"/>
</dbReference>
<dbReference type="PANTHER" id="PTHR13812:SF19">
    <property type="entry name" value="KETIMINE REDUCTASE MU-CRYSTALLIN"/>
    <property type="match status" value="1"/>
</dbReference>
<name>A0A1S6IQY5_9LACT</name>
<dbReference type="RefSeq" id="WP_062469574.1">
    <property type="nucleotide sequence ID" value="NZ_BBYN01000013.1"/>
</dbReference>
<dbReference type="GO" id="GO:0016491">
    <property type="term" value="F:oxidoreductase activity"/>
    <property type="evidence" value="ECO:0007669"/>
    <property type="project" value="UniProtKB-KW"/>
</dbReference>
<dbReference type="PANTHER" id="PTHR13812">
    <property type="entry name" value="KETIMINE REDUCTASE MU-CRYSTALLIN"/>
    <property type="match status" value="1"/>
</dbReference>
<dbReference type="InterPro" id="IPR036291">
    <property type="entry name" value="NAD(P)-bd_dom_sf"/>
</dbReference>
<dbReference type="InterPro" id="IPR003462">
    <property type="entry name" value="ODC_Mu_crystall"/>
</dbReference>
<dbReference type="EMBL" id="CP019728">
    <property type="protein sequence ID" value="AQS53962.1"/>
    <property type="molecule type" value="Genomic_DNA"/>
</dbReference>
<gene>
    <name evidence="2" type="primary">arcB_3</name>
    <name evidence="2" type="ORF">BW727_101596</name>
</gene>
<sequence length="330" mass="35383">MIVLTKEDMEAVFSMKEAIEADKEALRLFSQGKSTVPLRTNIPVPEYNGQSLYMPAYVAGETSALGVKIVSSYPGNIEKGLPSIPATMVMLNAETGIVEAILDGTYLTQLRTGAVQGAGTDVLARQDAKIAALFGTGGQAVSQLEAMLTVRSLDEVRVMDIDKTRCEQFVAEMTEKFKQFDTKLIAVETAEEAIKDADIITSVTTSKRPTFPGESVKAGAHINGVGAYTPEMHELPSEVIIRASKVIFDTTEGVLAEAGDIITPLEEGLVERSHYQGDLGEVLLGKVKGRETEEEITVFKTVGTAVLDVVTAEKILSKAKALGVGTEIKL</sequence>